<dbReference type="Pfam" id="PF13575">
    <property type="entry name" value="DUF4135"/>
    <property type="match status" value="1"/>
</dbReference>
<proteinExistence type="predicted"/>
<dbReference type="InterPro" id="IPR017146">
    <property type="entry name" value="Lanti_2_LanM"/>
</dbReference>
<evidence type="ECO:0000313" key="3">
    <source>
        <dbReference type="Proteomes" id="UP001501752"/>
    </source>
</evidence>
<dbReference type="PRINTS" id="PR01950">
    <property type="entry name" value="LANCSUPER"/>
</dbReference>
<evidence type="ECO:0000313" key="2">
    <source>
        <dbReference type="EMBL" id="GAA4879060.1"/>
    </source>
</evidence>
<organism evidence="2 3">
    <name type="scientific">Kitasatospora terrestris</name>
    <dbReference type="NCBI Taxonomy" id="258051"/>
    <lineage>
        <taxon>Bacteria</taxon>
        <taxon>Bacillati</taxon>
        <taxon>Actinomycetota</taxon>
        <taxon>Actinomycetes</taxon>
        <taxon>Kitasatosporales</taxon>
        <taxon>Streptomycetaceae</taxon>
        <taxon>Kitasatospora</taxon>
    </lineage>
</organism>
<dbReference type="CDD" id="cd04792">
    <property type="entry name" value="LanM-like"/>
    <property type="match status" value="1"/>
</dbReference>
<dbReference type="InterPro" id="IPR025410">
    <property type="entry name" value="Lant_dehyd"/>
</dbReference>
<dbReference type="Pfam" id="PF05147">
    <property type="entry name" value="LANC_like"/>
    <property type="match status" value="1"/>
</dbReference>
<dbReference type="NCBIfam" id="TIGR03897">
    <property type="entry name" value="lanti_2_LanM"/>
    <property type="match status" value="1"/>
</dbReference>
<feature type="domain" description="Lantibiotic biosynthesis protein dehydration" evidence="1">
    <location>
        <begin position="148"/>
        <end position="517"/>
    </location>
</feature>
<accession>A0ABP9EK35</accession>
<reference evidence="3" key="1">
    <citation type="journal article" date="2019" name="Int. J. Syst. Evol. Microbiol.">
        <title>The Global Catalogue of Microorganisms (GCM) 10K type strain sequencing project: providing services to taxonomists for standard genome sequencing and annotation.</title>
        <authorList>
            <consortium name="The Broad Institute Genomics Platform"/>
            <consortium name="The Broad Institute Genome Sequencing Center for Infectious Disease"/>
            <person name="Wu L."/>
            <person name="Ma J."/>
        </authorList>
    </citation>
    <scope>NUCLEOTIDE SEQUENCE [LARGE SCALE GENOMIC DNA]</scope>
    <source>
        <strain evidence="3">JCM 13006</strain>
    </source>
</reference>
<dbReference type="Gene3D" id="1.50.10.20">
    <property type="match status" value="1"/>
</dbReference>
<keyword evidence="3" id="KW-1185">Reference proteome</keyword>
<dbReference type="Proteomes" id="UP001501752">
    <property type="component" value="Unassembled WGS sequence"/>
</dbReference>
<dbReference type="EMBL" id="BAABIS010000001">
    <property type="protein sequence ID" value="GAA4879060.1"/>
    <property type="molecule type" value="Genomic_DNA"/>
</dbReference>
<gene>
    <name evidence="2" type="ORF">GCM10023235_69060</name>
</gene>
<dbReference type="SUPFAM" id="SSF158745">
    <property type="entry name" value="LanC-like"/>
    <property type="match status" value="1"/>
</dbReference>
<protein>
    <submittedName>
        <fullName evidence="2">Type 2 lanthipeptide synthetase LanM family protein</fullName>
    </submittedName>
</protein>
<dbReference type="PIRSF" id="PIRSF037228">
    <property type="entry name" value="Lant_mod_RumM"/>
    <property type="match status" value="1"/>
</dbReference>
<comment type="caution">
    <text evidence="2">The sequence shown here is derived from an EMBL/GenBank/DDBJ whole genome shotgun (WGS) entry which is preliminary data.</text>
</comment>
<dbReference type="SMART" id="SM01260">
    <property type="entry name" value="LANC_like"/>
    <property type="match status" value="1"/>
</dbReference>
<evidence type="ECO:0000259" key="1">
    <source>
        <dbReference type="Pfam" id="PF13575"/>
    </source>
</evidence>
<dbReference type="RefSeq" id="WP_345700837.1">
    <property type="nucleotide sequence ID" value="NZ_BAABIS010000001.1"/>
</dbReference>
<dbReference type="InterPro" id="IPR007822">
    <property type="entry name" value="LANC-like"/>
</dbReference>
<name>A0ABP9EK35_9ACTN</name>
<sequence length="984" mass="104179">MNSLNSFYPEFDSAEIQETIEPLAAFDGAVLPYLTAAHVSPPDSLSPTVRAWTVADEAYPFQRIVRALAAAVCAPDPVGRYAALFQDPEQVTRELLARAEARLKDTCARALVAAVNKASGEGRLAGDTPQDRYRCFVTGAWQDSLADFPVLGAAVSHIVRNTVDAFTEQCERLTADRAALAEHFGIAADDPVASIGRSDGDSHAHGRSVGVLTFASGARLVLKPRDVSGEAAYERIAAHLDRTAGTRLPAARTLVRDGYGYVEFVEAEDVREDAGPFMRACGELGALLHLLDARDMHFENIVATRRGPVPVDLETLLHPARVHAGPRPEAEGNAYDTIARSLYGVGILPLVLAGKDGDAGHVDLGFLGGDNQGTAPFKGLTFEEPFTDRIRMVLRAQPAEPRGTVVPAADERQVLRLADAMAEGFTAVTGAVRRDPDGWAAMLREVAATLRVRYVHNPTALYAQTLRMTASAAAMADPATNLALLKRIAIASKTSDRGIVAAELRQLAERDVPYFTADATGTALYDADGTDTGARLDASPLDRALAKAAALDETAVDRQLTLLYSTFCARFPDNHLSGAAAWSARRAPAEQRDLRALARRIADELVATSLPDKFAHLPRTWIGPLASAAAQRPWPCGVLGYDLYTGRSGPALALAAAGRLLGEERYADVARQIFSTSADILASQRYEQRSVEQTGPGAYTGMTGLLFALHAAGELLDEPAWAKAAQEALPLVLAQLPAEGGPADVIGGLAGTARVVAAVGGPHAAAALPGLVGRLCAAVERSDPAWAGQSGFAHGVAGILHALGVLRGSAGEEAAGRVGAATGLLLERLEAFHDPAVGDWFSNTATPDRFSTGWCHGAAGIALALAAHPGAPDRERRLEQAVANTLRVGFGRNLTWCHGDLGNHDVLTGIAAARGDRELAARLARVEREWLVPEVFERKLADRHSRYAHTNSVMVGTSGVLLHLVNRLAPELRTSPLALTGGGA</sequence>